<dbReference type="Gene3D" id="3.40.50.10320">
    <property type="entry name" value="LmbE-like"/>
    <property type="match status" value="1"/>
</dbReference>
<dbReference type="Pfam" id="PF02585">
    <property type="entry name" value="PIG-L"/>
    <property type="match status" value="1"/>
</dbReference>
<dbReference type="EMBL" id="JACHDR010000001">
    <property type="protein sequence ID" value="MBB5511379.1"/>
    <property type="molecule type" value="Genomic_DNA"/>
</dbReference>
<reference evidence="3 4" key="1">
    <citation type="submission" date="2020-08" db="EMBL/GenBank/DDBJ databases">
        <title>Sequencing the genomes of 1000 actinobacteria strains.</title>
        <authorList>
            <person name="Klenk H.-P."/>
        </authorList>
    </citation>
    <scope>NUCLEOTIDE SEQUENCE [LARGE SCALE GENOMIC DNA]</scope>
    <source>
        <strain evidence="3 4">DSM 105783</strain>
    </source>
</reference>
<dbReference type="NCBIfam" id="TIGR03446">
    <property type="entry name" value="mycothiol_Mca"/>
    <property type="match status" value="1"/>
</dbReference>
<dbReference type="GO" id="GO:0008270">
    <property type="term" value="F:zinc ion binding"/>
    <property type="evidence" value="ECO:0007669"/>
    <property type="project" value="UniProtKB-UniRule"/>
</dbReference>
<comment type="function">
    <text evidence="2">A mycothiol (MSH, N-acetylcysteinyl-glucosaminyl-inositol) S-conjugate amidase, it recycles conjugated MSH to the N-acetyl cysteine conjugate (AcCys S-conjugate, a mercapturic acid) and the MSH precursor. Involved in MSH-dependent detoxification of a number of alkylating agents and antibiotics.</text>
</comment>
<protein>
    <recommendedName>
        <fullName evidence="2">Mycothiol S-conjugate amidase</fullName>
        <ecNumber evidence="2">3.5.1.115</ecNumber>
    </recommendedName>
</protein>
<dbReference type="InterPro" id="IPR017811">
    <property type="entry name" value="Mca"/>
</dbReference>
<dbReference type="GO" id="GO:0016811">
    <property type="term" value="F:hydrolase activity, acting on carbon-nitrogen (but not peptide) bonds, in linear amides"/>
    <property type="evidence" value="ECO:0007669"/>
    <property type="project" value="TreeGrafter"/>
</dbReference>
<comment type="catalytic activity">
    <reaction evidence="2">
        <text>mycothiol S-conjugate + H2O = an N-acetyl-L-cysteine-S-conjugate + 1D-myo-inositol 2-amino-2-deoxy-alpha-D-glucopyranoside</text>
        <dbReference type="Rhea" id="RHEA:36543"/>
        <dbReference type="ChEBI" id="CHEBI:15377"/>
        <dbReference type="ChEBI" id="CHEBI:58718"/>
        <dbReference type="ChEBI" id="CHEBI:58886"/>
        <dbReference type="ChEBI" id="CHEBI:59633"/>
        <dbReference type="EC" id="3.5.1.115"/>
    </reaction>
</comment>
<feature type="binding site" evidence="2">
    <location>
        <position position="154"/>
    </location>
    <ligand>
        <name>Zn(2+)</name>
        <dbReference type="ChEBI" id="CHEBI:29105"/>
    </ligand>
</feature>
<keyword evidence="1 2" id="KW-0862">Zinc</keyword>
<sequence length="304" mass="33971">MDQSAVTALPDSTGFRLMAVHAHPDDESSKGAATSAAYVEAGAEVLVVTCTGGERGDILNKDADELAHAHRDLAGLRHQEMATAASKIGIKQTWLGYVDSGLPEGDPLPPLPFGAFATIPVEIAAVPLVRIIREFRPHVITTYNEFGGYPHPDHIHTHVISVFALKAAADPEYHPELGEVWQVPKFYYDNSMNLEKFTTLHEAMVERGLESPYTWRLEQAEGEEDSWIVRAQRHKNTTRLHTSHYFGARDEALLSHHTQIDPQGFFFAIPRDLEKEIYPYEDFTLIESTIETELPETDLFAGLR</sequence>
<comment type="cofactor">
    <cofactor evidence="2">
        <name>Zn(2+)</name>
        <dbReference type="ChEBI" id="CHEBI:29105"/>
    </cofactor>
    <text evidence="2">Binds 1 zinc ion per subunit.</text>
</comment>
<dbReference type="HAMAP" id="MF_01482">
    <property type="entry name" value="Mca"/>
    <property type="match status" value="1"/>
</dbReference>
<dbReference type="EC" id="3.5.1.115" evidence="2"/>
<evidence type="ECO:0000313" key="3">
    <source>
        <dbReference type="EMBL" id="MBB5511379.1"/>
    </source>
</evidence>
<organism evidence="3 4">
    <name type="scientific">Neomicrococcus aestuarii</name>
    <dbReference type="NCBI Taxonomy" id="556325"/>
    <lineage>
        <taxon>Bacteria</taxon>
        <taxon>Bacillati</taxon>
        <taxon>Actinomycetota</taxon>
        <taxon>Actinomycetes</taxon>
        <taxon>Micrococcales</taxon>
        <taxon>Micrococcaceae</taxon>
        <taxon>Neomicrococcus</taxon>
    </lineage>
</organism>
<proteinExistence type="inferred from homology"/>
<gene>
    <name evidence="2" type="primary">mca</name>
    <name evidence="3" type="ORF">HD598_000066</name>
</gene>
<name>A0A7W8TRC9_9MICC</name>
<keyword evidence="2 3" id="KW-0378">Hydrolase</keyword>
<comment type="caution">
    <text evidence="3">The sequence shown here is derived from an EMBL/GenBank/DDBJ whole genome shotgun (WGS) entry which is preliminary data.</text>
</comment>
<dbReference type="AlphaFoldDB" id="A0A7W8TRC9"/>
<dbReference type="GO" id="GO:0010126">
    <property type="term" value="P:mycothiol metabolic process"/>
    <property type="evidence" value="ECO:0007669"/>
    <property type="project" value="UniProtKB-UniRule"/>
</dbReference>
<dbReference type="InterPro" id="IPR024078">
    <property type="entry name" value="LmbE-like_dom_sf"/>
</dbReference>
<keyword evidence="2" id="KW-0479">Metal-binding</keyword>
<evidence type="ECO:0000256" key="2">
    <source>
        <dbReference type="HAMAP-Rule" id="MF_01482"/>
    </source>
</evidence>
<dbReference type="InterPro" id="IPR003737">
    <property type="entry name" value="GlcNAc_PI_deacetylase-related"/>
</dbReference>
<evidence type="ECO:0000256" key="1">
    <source>
        <dbReference type="ARBA" id="ARBA00022833"/>
    </source>
</evidence>
<dbReference type="PANTHER" id="PTHR12993">
    <property type="entry name" value="N-ACETYLGLUCOSAMINYL-PHOSPHATIDYLINOSITOL DE-N-ACETYLASE-RELATED"/>
    <property type="match status" value="1"/>
</dbReference>
<feature type="binding site" evidence="2">
    <location>
        <position position="26"/>
    </location>
    <ligand>
        <name>Zn(2+)</name>
        <dbReference type="ChEBI" id="CHEBI:29105"/>
    </ligand>
</feature>
<feature type="binding site" evidence="2">
    <location>
        <position position="23"/>
    </location>
    <ligand>
        <name>Zn(2+)</name>
        <dbReference type="ChEBI" id="CHEBI:29105"/>
    </ligand>
</feature>
<dbReference type="GO" id="GO:0010127">
    <property type="term" value="P:mycothiol-dependent detoxification"/>
    <property type="evidence" value="ECO:0007669"/>
    <property type="project" value="UniProtKB-UniRule"/>
</dbReference>
<dbReference type="Proteomes" id="UP000580797">
    <property type="component" value="Unassembled WGS sequence"/>
</dbReference>
<dbReference type="PANTHER" id="PTHR12993:SF11">
    <property type="entry name" value="N-ACETYLGLUCOSAMINYL-PHOSPHATIDYLINOSITOL DE-N-ACETYLASE"/>
    <property type="match status" value="1"/>
</dbReference>
<comment type="subunit">
    <text evidence="2">Monomer.</text>
</comment>
<accession>A0A7W8TRC9</accession>
<dbReference type="RefSeq" id="WP_311538894.1">
    <property type="nucleotide sequence ID" value="NZ_BAAARH010000009.1"/>
</dbReference>
<comment type="similarity">
    <text evidence="2">Belongs to the MshB deacetylase family. Mca subfamily.</text>
</comment>
<evidence type="ECO:0000313" key="4">
    <source>
        <dbReference type="Proteomes" id="UP000580797"/>
    </source>
</evidence>
<dbReference type="SUPFAM" id="SSF102588">
    <property type="entry name" value="LmbE-like"/>
    <property type="match status" value="1"/>
</dbReference>